<dbReference type="Proteomes" id="UP001303373">
    <property type="component" value="Chromosome 11"/>
</dbReference>
<evidence type="ECO:0000256" key="4">
    <source>
        <dbReference type="ARBA" id="ARBA00022801"/>
    </source>
</evidence>
<dbReference type="PANTHER" id="PTHR11010:SF117">
    <property type="entry name" value="SERINE PROTEASE 16"/>
    <property type="match status" value="1"/>
</dbReference>
<dbReference type="InterPro" id="IPR029058">
    <property type="entry name" value="AB_hydrolase_fold"/>
</dbReference>
<gene>
    <name evidence="6" type="ORF">R9X50_00682500</name>
</gene>
<evidence type="ECO:0000313" key="6">
    <source>
        <dbReference type="EMBL" id="WPH03942.1"/>
    </source>
</evidence>
<evidence type="ECO:0000313" key="7">
    <source>
        <dbReference type="Proteomes" id="UP001303373"/>
    </source>
</evidence>
<reference evidence="6 7" key="1">
    <citation type="submission" date="2023-11" db="EMBL/GenBank/DDBJ databases">
        <title>An acidophilic fungus is an integral part of prey digestion in a carnivorous sundew plant.</title>
        <authorList>
            <person name="Tsai I.J."/>
        </authorList>
    </citation>
    <scope>NUCLEOTIDE SEQUENCE [LARGE SCALE GENOMIC DNA]</scope>
    <source>
        <strain evidence="6">169a</strain>
    </source>
</reference>
<name>A0AAQ3M8K0_9PEZI</name>
<comment type="similarity">
    <text evidence="1">Belongs to the peptidase S28 family.</text>
</comment>
<accession>A0AAQ3M8K0</accession>
<dbReference type="SUPFAM" id="SSF53474">
    <property type="entry name" value="alpha/beta-Hydrolases"/>
    <property type="match status" value="1"/>
</dbReference>
<dbReference type="Pfam" id="PF05577">
    <property type="entry name" value="Peptidase_S28"/>
    <property type="match status" value="1"/>
</dbReference>
<evidence type="ECO:0000256" key="2">
    <source>
        <dbReference type="ARBA" id="ARBA00022670"/>
    </source>
</evidence>
<dbReference type="GO" id="GO:0008239">
    <property type="term" value="F:dipeptidyl-peptidase activity"/>
    <property type="evidence" value="ECO:0007669"/>
    <property type="project" value="TreeGrafter"/>
</dbReference>
<keyword evidence="5" id="KW-0325">Glycoprotein</keyword>
<protein>
    <submittedName>
        <fullName evidence="6">Extracelular serine carboxypeptidase</fullName>
    </submittedName>
</protein>
<dbReference type="AlphaFoldDB" id="A0AAQ3M8K0"/>
<proteinExistence type="inferred from homology"/>
<dbReference type="Gene3D" id="3.40.50.1820">
    <property type="entry name" value="alpha/beta hydrolase"/>
    <property type="match status" value="2"/>
</dbReference>
<keyword evidence="6" id="KW-0121">Carboxypeptidase</keyword>
<dbReference type="EMBL" id="CP138590">
    <property type="protein sequence ID" value="WPH03942.1"/>
    <property type="molecule type" value="Genomic_DNA"/>
</dbReference>
<dbReference type="PANTHER" id="PTHR11010">
    <property type="entry name" value="PROTEASE S28 PRO-X CARBOXYPEPTIDASE-RELATED"/>
    <property type="match status" value="1"/>
</dbReference>
<evidence type="ECO:0000256" key="1">
    <source>
        <dbReference type="ARBA" id="ARBA00011079"/>
    </source>
</evidence>
<keyword evidence="3" id="KW-0732">Signal</keyword>
<dbReference type="GO" id="GO:0006508">
    <property type="term" value="P:proteolysis"/>
    <property type="evidence" value="ECO:0007669"/>
    <property type="project" value="UniProtKB-KW"/>
</dbReference>
<evidence type="ECO:0000256" key="3">
    <source>
        <dbReference type="ARBA" id="ARBA00022729"/>
    </source>
</evidence>
<evidence type="ECO:0000256" key="5">
    <source>
        <dbReference type="ARBA" id="ARBA00023180"/>
    </source>
</evidence>
<dbReference type="GO" id="GO:0004180">
    <property type="term" value="F:carboxypeptidase activity"/>
    <property type="evidence" value="ECO:0007669"/>
    <property type="project" value="UniProtKB-KW"/>
</dbReference>
<keyword evidence="2" id="KW-0645">Protease</keyword>
<sequence>MKLNTLAVLAASGTVAAARRFRRSENALETRATDATYEAHTIDQPIDHFPHSSRYAPHETATFKQRYFFDSSYYKPGGPVFLYISGETSGESRFSNLKTGIIKILMEATNGLGVILENRYYGHSYPYNTSSTDELRFLTTEQTIADNAYFAQHAKFPGVNASLNAPNTPWILYGGSLAGAQTAFSLKEYGGDDGLLWAGIASSGTTKGEYEYPQWYDPIQKYGPQDCVGRLNGIVDNMDKVFASNNQTAIYKLKEIFGFEGLKDDRDFAYTIAFPLGGPVDYGYSNTWQELSWFPEDGAQDFWHFCSNVTNDDAHKNISLVDYALSEFSHGEPWTGLGNYAHYVKQTVLPSYGASCAEVQNQDSSDCFGQQNATHWADISNNGGRSYLYSSCTESGGYQTARLQGPSLLSRIIQKDYTQQWCTWAFPAGKHNQIPSRPQLETQNKYGGFSVIQKRLAHIDGDQDVWNDICYHSTRAPKRRTSSAKESVDHPELLITGAGHHWDSYGYGALEDQPQFIREAHYWEIRTVKRWVEEFKSKPKGYRAEL</sequence>
<keyword evidence="4" id="KW-0378">Hydrolase</keyword>
<dbReference type="GO" id="GO:0070008">
    <property type="term" value="F:serine-type exopeptidase activity"/>
    <property type="evidence" value="ECO:0007669"/>
    <property type="project" value="InterPro"/>
</dbReference>
<keyword evidence="7" id="KW-1185">Reference proteome</keyword>
<organism evidence="6 7">
    <name type="scientific">Acrodontium crateriforme</name>
    <dbReference type="NCBI Taxonomy" id="150365"/>
    <lineage>
        <taxon>Eukaryota</taxon>
        <taxon>Fungi</taxon>
        <taxon>Dikarya</taxon>
        <taxon>Ascomycota</taxon>
        <taxon>Pezizomycotina</taxon>
        <taxon>Dothideomycetes</taxon>
        <taxon>Dothideomycetidae</taxon>
        <taxon>Mycosphaerellales</taxon>
        <taxon>Teratosphaeriaceae</taxon>
        <taxon>Acrodontium</taxon>
    </lineage>
</organism>
<dbReference type="InterPro" id="IPR008758">
    <property type="entry name" value="Peptidase_S28"/>
</dbReference>